<reference evidence="2 3" key="1">
    <citation type="submission" date="2020-03" db="EMBL/GenBank/DDBJ databases">
        <title>Dissostichus mawsoni Genome sequencing and assembly.</title>
        <authorList>
            <person name="Park H."/>
        </authorList>
    </citation>
    <scope>NUCLEOTIDE SEQUENCE [LARGE SCALE GENOMIC DNA]</scope>
    <source>
        <strain evidence="2">DM0001</strain>
        <tissue evidence="2">Muscle</tissue>
    </source>
</reference>
<protein>
    <submittedName>
        <fullName evidence="2">Uncharacterized protein</fullName>
    </submittedName>
</protein>
<feature type="region of interest" description="Disordered" evidence="1">
    <location>
        <begin position="37"/>
        <end position="102"/>
    </location>
</feature>
<feature type="compositionally biased region" description="Polar residues" evidence="1">
    <location>
        <begin position="84"/>
        <end position="102"/>
    </location>
</feature>
<keyword evidence="3" id="KW-1185">Reference proteome</keyword>
<comment type="caution">
    <text evidence="2">The sequence shown here is derived from an EMBL/GenBank/DDBJ whole genome shotgun (WGS) entry which is preliminary data.</text>
</comment>
<evidence type="ECO:0000256" key="1">
    <source>
        <dbReference type="SAM" id="MobiDB-lite"/>
    </source>
</evidence>
<gene>
    <name evidence="2" type="ORF">F7725_009246</name>
</gene>
<dbReference type="Proteomes" id="UP000518266">
    <property type="component" value="Unassembled WGS sequence"/>
</dbReference>
<proteinExistence type="predicted"/>
<dbReference type="AlphaFoldDB" id="A0A7J5Z9M1"/>
<dbReference type="EMBL" id="JAAKFY010000005">
    <property type="protein sequence ID" value="KAF3857387.1"/>
    <property type="molecule type" value="Genomic_DNA"/>
</dbReference>
<organism evidence="2 3">
    <name type="scientific">Dissostichus mawsoni</name>
    <name type="common">Antarctic cod</name>
    <dbReference type="NCBI Taxonomy" id="36200"/>
    <lineage>
        <taxon>Eukaryota</taxon>
        <taxon>Metazoa</taxon>
        <taxon>Chordata</taxon>
        <taxon>Craniata</taxon>
        <taxon>Vertebrata</taxon>
        <taxon>Euteleostomi</taxon>
        <taxon>Actinopterygii</taxon>
        <taxon>Neopterygii</taxon>
        <taxon>Teleostei</taxon>
        <taxon>Neoteleostei</taxon>
        <taxon>Acanthomorphata</taxon>
        <taxon>Eupercaria</taxon>
        <taxon>Perciformes</taxon>
        <taxon>Notothenioidei</taxon>
        <taxon>Nototheniidae</taxon>
        <taxon>Dissostichus</taxon>
    </lineage>
</organism>
<evidence type="ECO:0000313" key="3">
    <source>
        <dbReference type="Proteomes" id="UP000518266"/>
    </source>
</evidence>
<feature type="compositionally biased region" description="Basic and acidic residues" evidence="1">
    <location>
        <begin position="59"/>
        <end position="79"/>
    </location>
</feature>
<accession>A0A7J5Z9M1</accession>
<name>A0A7J5Z9M1_DISMA</name>
<evidence type="ECO:0000313" key="2">
    <source>
        <dbReference type="EMBL" id="KAF3857387.1"/>
    </source>
</evidence>
<sequence length="102" mass="11539">MRCPHTPNTEQTHAQALMVSGTDKCLLSGSFKLVGRKTAARGERNREQLQASCQPHQNKKTDGEEERQRGEERPYERQRGLNLTEESIYSFIHSTDPPTANA</sequence>